<evidence type="ECO:0000313" key="2">
    <source>
        <dbReference type="Proteomes" id="UP000031535"/>
    </source>
</evidence>
<dbReference type="EMBL" id="JXDG01000037">
    <property type="protein sequence ID" value="KIH83434.1"/>
    <property type="molecule type" value="Genomic_DNA"/>
</dbReference>
<protein>
    <submittedName>
        <fullName evidence="1">Enoyl-CoA hydratase</fullName>
    </submittedName>
</protein>
<sequence>MSVSQFQIEEVSNAYWRVRFENPPVNLVNAQTVLQFQAVVDRIEASQTLRVVVFESANPDYFFGRYDLARVADTPVSNGPSGLPTWIDMTVRLSQAPAVSIALIRGRTRGGGAELALAMDMRFASIEGAILGQPEVGAGVLPGGGAIERLPLLTGRARALEIMLGSDDFDALTAERYGWINRALPDAQLDGFVHGLAQRIASFDREAIAETKRLVNRRALPDPRDLVETQDVFLNTMVHWPSTGERQVRIGKKVAQVGPAEFERNMGHHLANL</sequence>
<dbReference type="GO" id="GO:0003824">
    <property type="term" value="F:catalytic activity"/>
    <property type="evidence" value="ECO:0007669"/>
    <property type="project" value="UniProtKB-ARBA"/>
</dbReference>
<dbReference type="Proteomes" id="UP000031535">
    <property type="component" value="Unassembled WGS sequence"/>
</dbReference>
<dbReference type="PANTHER" id="PTHR43459:SF1">
    <property type="entry name" value="EG:BACN32G11.4 PROTEIN"/>
    <property type="match status" value="1"/>
</dbReference>
<dbReference type="PANTHER" id="PTHR43459">
    <property type="entry name" value="ENOYL-COA HYDRATASE"/>
    <property type="match status" value="1"/>
</dbReference>
<name>A0A0C2EC20_9PSED</name>
<dbReference type="OrthoDB" id="9775794at2"/>
<dbReference type="STRING" id="226910.UCMB321_2930"/>
<gene>
    <name evidence="1" type="ORF">UCMB321_2930</name>
</gene>
<accession>A0A0C2EC20</accession>
<dbReference type="AlphaFoldDB" id="A0A0C2EC20"/>
<comment type="caution">
    <text evidence="1">The sequence shown here is derived from an EMBL/GenBank/DDBJ whole genome shotgun (WGS) entry which is preliminary data.</text>
</comment>
<evidence type="ECO:0000313" key="1">
    <source>
        <dbReference type="EMBL" id="KIH83434.1"/>
    </source>
</evidence>
<proteinExistence type="predicted"/>
<dbReference type="InterPro" id="IPR001753">
    <property type="entry name" value="Enoyl-CoA_hydra/iso"/>
</dbReference>
<reference evidence="1 2" key="1">
    <citation type="submission" date="2015-01" db="EMBL/GenBank/DDBJ databases">
        <title>Complete genome of Pseudomonas batumici UCM B-321 producer of the batumin antibiotic with strong antistaphilococcal and potential anticancer activity.</title>
        <authorList>
            <person name="Klochko V.V."/>
            <person name="Zelena L.B."/>
            <person name="Elena K.A."/>
            <person name="Reva O.N."/>
        </authorList>
    </citation>
    <scope>NUCLEOTIDE SEQUENCE [LARGE SCALE GENOMIC DNA]</scope>
    <source>
        <strain evidence="1 2">UCM B-321</strain>
    </source>
</reference>
<dbReference type="Pfam" id="PF00378">
    <property type="entry name" value="ECH_1"/>
    <property type="match status" value="1"/>
</dbReference>
<dbReference type="SUPFAM" id="SSF52096">
    <property type="entry name" value="ClpP/crotonase"/>
    <property type="match status" value="1"/>
</dbReference>
<dbReference type="RefSeq" id="WP_052451220.1">
    <property type="nucleotide sequence ID" value="NZ_JXDG01000037.1"/>
</dbReference>
<dbReference type="PATRIC" id="fig|226910.6.peg.2919"/>
<keyword evidence="2" id="KW-1185">Reference proteome</keyword>
<organism evidence="1 2">
    <name type="scientific">Pseudomonas batumici</name>
    <dbReference type="NCBI Taxonomy" id="226910"/>
    <lineage>
        <taxon>Bacteria</taxon>
        <taxon>Pseudomonadati</taxon>
        <taxon>Pseudomonadota</taxon>
        <taxon>Gammaproteobacteria</taxon>
        <taxon>Pseudomonadales</taxon>
        <taxon>Pseudomonadaceae</taxon>
        <taxon>Pseudomonas</taxon>
    </lineage>
</organism>
<dbReference type="Gene3D" id="3.90.226.10">
    <property type="entry name" value="2-enoyl-CoA Hydratase, Chain A, domain 1"/>
    <property type="match status" value="1"/>
</dbReference>
<dbReference type="InterPro" id="IPR029045">
    <property type="entry name" value="ClpP/crotonase-like_dom_sf"/>
</dbReference>
<dbReference type="CDD" id="cd06558">
    <property type="entry name" value="crotonase-like"/>
    <property type="match status" value="1"/>
</dbReference>